<organism evidence="1 2">
    <name type="scientific">Anoxybacterium hadale</name>
    <dbReference type="NCBI Taxonomy" id="3408580"/>
    <lineage>
        <taxon>Bacteria</taxon>
        <taxon>Bacillati</taxon>
        <taxon>Bacillota</taxon>
        <taxon>Clostridia</taxon>
        <taxon>Peptostreptococcales</taxon>
        <taxon>Anaerovoracaceae</taxon>
        <taxon>Anoxybacterium</taxon>
    </lineage>
</organism>
<evidence type="ECO:0000313" key="2">
    <source>
        <dbReference type="Proteomes" id="UP000594014"/>
    </source>
</evidence>
<name>A0ACD1A9J6_9FIRM</name>
<keyword evidence="2" id="KW-1185">Reference proteome</keyword>
<reference evidence="1" key="1">
    <citation type="submission" date="2019-08" db="EMBL/GenBank/DDBJ databases">
        <title>Genome sequence of Clostridiales bacterium MT110.</title>
        <authorList>
            <person name="Cao J."/>
        </authorList>
    </citation>
    <scope>NUCLEOTIDE SEQUENCE</scope>
    <source>
        <strain evidence="1">MT110</strain>
    </source>
</reference>
<protein>
    <submittedName>
        <fullName evidence="1">Uncharacterized protein</fullName>
    </submittedName>
</protein>
<dbReference type="EMBL" id="CP042469">
    <property type="protein sequence ID" value="QOX62983.1"/>
    <property type="molecule type" value="Genomic_DNA"/>
</dbReference>
<proteinExistence type="predicted"/>
<dbReference type="Proteomes" id="UP000594014">
    <property type="component" value="Chromosome"/>
</dbReference>
<evidence type="ECO:0000313" key="1">
    <source>
        <dbReference type="EMBL" id="QOX62983.1"/>
    </source>
</evidence>
<gene>
    <name evidence="1" type="ORF">FRZ06_06330</name>
</gene>
<sequence>MKIFMIAAAIGTIAGIVDILPMIKMKLDRYSVISAFVFYFLMPFVIFNIKVPGLAWWLTGGLVTFLLAVPVILIVAKQDRTAVPPMAISSLVIGTLIGIAGHLMLS</sequence>
<accession>A0ACD1A9J6</accession>